<evidence type="ECO:0008006" key="3">
    <source>
        <dbReference type="Google" id="ProtNLM"/>
    </source>
</evidence>
<proteinExistence type="predicted"/>
<protein>
    <recommendedName>
        <fullName evidence="3">CPW-WPC domain-containing protein</fullName>
    </recommendedName>
</protein>
<feature type="transmembrane region" description="Helical" evidence="1">
    <location>
        <begin position="6"/>
        <end position="22"/>
    </location>
</feature>
<sequence>MDRFTIILISVSLIFVLYYYYNQYKNWKEETKNLTWPTEYNRCPDYWTHDGNHVCRNTHNLGKCPRGNNNRLQRNGNIDFKLVTGVRDTGNMNRLDTVMSKKGNLFKKCKWAKQCHTSWEGIDKLCA</sequence>
<dbReference type="AlphaFoldDB" id="A0A6C0IVX1"/>
<reference evidence="2" key="1">
    <citation type="journal article" date="2020" name="Nature">
        <title>Giant virus diversity and host interactions through global metagenomics.</title>
        <authorList>
            <person name="Schulz F."/>
            <person name="Roux S."/>
            <person name="Paez-Espino D."/>
            <person name="Jungbluth S."/>
            <person name="Walsh D.A."/>
            <person name="Denef V.J."/>
            <person name="McMahon K.D."/>
            <person name="Konstantinidis K.T."/>
            <person name="Eloe-Fadrosh E.A."/>
            <person name="Kyrpides N.C."/>
            <person name="Woyke T."/>
        </authorList>
    </citation>
    <scope>NUCLEOTIDE SEQUENCE</scope>
    <source>
        <strain evidence="2">GVMAG-M-3300025138-11</strain>
    </source>
</reference>
<evidence type="ECO:0000256" key="1">
    <source>
        <dbReference type="SAM" id="Phobius"/>
    </source>
</evidence>
<keyword evidence="1" id="KW-0812">Transmembrane</keyword>
<keyword evidence="1" id="KW-1133">Transmembrane helix</keyword>
<dbReference type="EMBL" id="MN740276">
    <property type="protein sequence ID" value="QHT97398.1"/>
    <property type="molecule type" value="Genomic_DNA"/>
</dbReference>
<keyword evidence="1" id="KW-0472">Membrane</keyword>
<evidence type="ECO:0000313" key="2">
    <source>
        <dbReference type="EMBL" id="QHT97398.1"/>
    </source>
</evidence>
<name>A0A6C0IVX1_9ZZZZ</name>
<organism evidence="2">
    <name type="scientific">viral metagenome</name>
    <dbReference type="NCBI Taxonomy" id="1070528"/>
    <lineage>
        <taxon>unclassified sequences</taxon>
        <taxon>metagenomes</taxon>
        <taxon>organismal metagenomes</taxon>
    </lineage>
</organism>
<accession>A0A6C0IVX1</accession>